<evidence type="ECO:0000313" key="1">
    <source>
        <dbReference type="EMBL" id="REF37914.1"/>
    </source>
</evidence>
<proteinExistence type="predicted"/>
<keyword evidence="2" id="KW-1185">Reference proteome</keyword>
<organism evidence="1 2">
    <name type="scientific">Thermasporomyces composti</name>
    <dbReference type="NCBI Taxonomy" id="696763"/>
    <lineage>
        <taxon>Bacteria</taxon>
        <taxon>Bacillati</taxon>
        <taxon>Actinomycetota</taxon>
        <taxon>Actinomycetes</taxon>
        <taxon>Propionibacteriales</taxon>
        <taxon>Nocardioidaceae</taxon>
        <taxon>Thermasporomyces</taxon>
    </lineage>
</organism>
<sequence>MIVIHRQRPVDNAPHGQGGRGTLEIVTPQVHHVTHCDPRTLLRRVGRHVPFEAGRVILALVRLSRSYVERAGWVDEPDDHTLTLAEVHALVHDALDPLVPPGRTHPPTHAITVVRCRPGRVIWLPSDERWVDAATFGARTRGLPLTDAFLVSEHGWRTRVSGVADRSPSLPARRLSDACGTGMRHAEIPQARWLGTLST</sequence>
<evidence type="ECO:0000313" key="2">
    <source>
        <dbReference type="Proteomes" id="UP000256485"/>
    </source>
</evidence>
<protein>
    <submittedName>
        <fullName evidence="1">Uncharacterized protein</fullName>
    </submittedName>
</protein>
<comment type="caution">
    <text evidence="1">The sequence shown here is derived from an EMBL/GenBank/DDBJ whole genome shotgun (WGS) entry which is preliminary data.</text>
</comment>
<dbReference type="AlphaFoldDB" id="A0A3D9VI72"/>
<reference evidence="1 2" key="1">
    <citation type="submission" date="2018-08" db="EMBL/GenBank/DDBJ databases">
        <title>Sequencing the genomes of 1000 actinobacteria strains.</title>
        <authorList>
            <person name="Klenk H.-P."/>
        </authorList>
    </citation>
    <scope>NUCLEOTIDE SEQUENCE [LARGE SCALE GENOMIC DNA]</scope>
    <source>
        <strain evidence="1 2">DSM 22891</strain>
    </source>
</reference>
<dbReference type="Proteomes" id="UP000256485">
    <property type="component" value="Unassembled WGS sequence"/>
</dbReference>
<gene>
    <name evidence="1" type="ORF">DFJ64_3375</name>
</gene>
<accession>A0A3D9VI72</accession>
<dbReference type="EMBL" id="QTUC01000001">
    <property type="protein sequence ID" value="REF37914.1"/>
    <property type="molecule type" value="Genomic_DNA"/>
</dbReference>
<name>A0A3D9VI72_THECX</name>